<evidence type="ECO:0000313" key="2">
    <source>
        <dbReference type="Proteomes" id="UP000076858"/>
    </source>
</evidence>
<organism evidence="1 2">
    <name type="scientific">Daphnia magna</name>
    <dbReference type="NCBI Taxonomy" id="35525"/>
    <lineage>
        <taxon>Eukaryota</taxon>
        <taxon>Metazoa</taxon>
        <taxon>Ecdysozoa</taxon>
        <taxon>Arthropoda</taxon>
        <taxon>Crustacea</taxon>
        <taxon>Branchiopoda</taxon>
        <taxon>Diplostraca</taxon>
        <taxon>Cladocera</taxon>
        <taxon>Anomopoda</taxon>
        <taxon>Daphniidae</taxon>
        <taxon>Daphnia</taxon>
    </lineage>
</organism>
<evidence type="ECO:0000313" key="1">
    <source>
        <dbReference type="EMBL" id="KZS10967.1"/>
    </source>
</evidence>
<dbReference type="EMBL" id="LRGB01001645">
    <property type="protein sequence ID" value="KZS10967.1"/>
    <property type="molecule type" value="Genomic_DNA"/>
</dbReference>
<comment type="caution">
    <text evidence="1">The sequence shown here is derived from an EMBL/GenBank/DDBJ whole genome shotgun (WGS) entry which is preliminary data.</text>
</comment>
<name>A0A164U1D8_9CRUS</name>
<keyword evidence="2" id="KW-1185">Reference proteome</keyword>
<proteinExistence type="predicted"/>
<gene>
    <name evidence="1" type="ORF">APZ42_024443</name>
</gene>
<sequence>MKNKEIFAFKAEHIHSLRNLKHIHHIMKIIKKNQIFLIKMIFFKKSIFAFSCGQGK</sequence>
<dbReference type="Proteomes" id="UP000076858">
    <property type="component" value="Unassembled WGS sequence"/>
</dbReference>
<dbReference type="AlphaFoldDB" id="A0A164U1D8"/>
<protein>
    <submittedName>
        <fullName evidence="1">Uncharacterized protein</fullName>
    </submittedName>
</protein>
<accession>A0A164U1D8</accession>
<reference evidence="1 2" key="1">
    <citation type="submission" date="2016-03" db="EMBL/GenBank/DDBJ databases">
        <title>EvidentialGene: Evidence-directed Construction of Genes on Genomes.</title>
        <authorList>
            <person name="Gilbert D.G."/>
            <person name="Choi J.-H."/>
            <person name="Mockaitis K."/>
            <person name="Colbourne J."/>
            <person name="Pfrender M."/>
        </authorList>
    </citation>
    <scope>NUCLEOTIDE SEQUENCE [LARGE SCALE GENOMIC DNA]</scope>
    <source>
        <strain evidence="1 2">Xinb3</strain>
        <tissue evidence="1">Complete organism</tissue>
    </source>
</reference>